<dbReference type="Pfam" id="PF00004">
    <property type="entry name" value="AAA"/>
    <property type="match status" value="1"/>
</dbReference>
<evidence type="ECO:0000256" key="3">
    <source>
        <dbReference type="ARBA" id="ARBA00022741"/>
    </source>
</evidence>
<evidence type="ECO:0000256" key="8">
    <source>
        <dbReference type="ARBA" id="ARBA00043975"/>
    </source>
</evidence>
<name>A0A8D0D5V3_SANLU</name>
<evidence type="ECO:0000256" key="10">
    <source>
        <dbReference type="SAM" id="MobiDB-lite"/>
    </source>
</evidence>
<dbReference type="PANTHER" id="PTHR46765">
    <property type="entry name" value="P-LOOP CONTAINING NUCLEOSIDE TRIPHOSPHATE HYDROLASES SUPERFAMILY PROTEIN"/>
    <property type="match status" value="1"/>
</dbReference>
<feature type="region of interest" description="Disordered" evidence="10">
    <location>
        <begin position="280"/>
        <end position="304"/>
    </location>
</feature>
<evidence type="ECO:0000256" key="7">
    <source>
        <dbReference type="ARBA" id="ARBA00023306"/>
    </source>
</evidence>
<dbReference type="CDD" id="cd18140">
    <property type="entry name" value="HLD_clamp_RFC"/>
    <property type="match status" value="1"/>
</dbReference>
<dbReference type="GO" id="GO:0003677">
    <property type="term" value="F:DNA binding"/>
    <property type="evidence" value="ECO:0007669"/>
    <property type="project" value="UniProtKB-KW"/>
</dbReference>
<evidence type="ECO:0000256" key="5">
    <source>
        <dbReference type="ARBA" id="ARBA00023125"/>
    </source>
</evidence>
<dbReference type="PANTHER" id="PTHR46765:SF1">
    <property type="entry name" value="P-LOOP CONTAINING NUCLEOSIDE TRIPHOSPHATE HYDROLASES SUPERFAMILY PROTEIN"/>
    <property type="match status" value="1"/>
</dbReference>
<proteinExistence type="inferred from homology"/>
<dbReference type="InterPro" id="IPR047854">
    <property type="entry name" value="RFC_lid"/>
</dbReference>
<feature type="domain" description="AAA+ ATPase" evidence="11">
    <location>
        <begin position="327"/>
        <end position="467"/>
    </location>
</feature>
<dbReference type="SMART" id="SM00382">
    <property type="entry name" value="AAA"/>
    <property type="match status" value="1"/>
</dbReference>
<evidence type="ECO:0000256" key="6">
    <source>
        <dbReference type="ARBA" id="ARBA00023242"/>
    </source>
</evidence>
<sequence length="887" mass="101187">MDEYDELFEIQDDFEDQFADELEAMADMEGEKLTSANKLYTVSVMSLLCSLDVVSLYLKSDFALAAPKAKRQKQDAGVAKQLFKSVQTQESKAPLQSDDISPPSSPEQYEPPDTFRLLNMFVCFRSTPAVLDISGFATIPETPRRPPTAASASRHVLRRPPLEGEYVSVTDSSGNRVYLKQTEDYEDCKLGYICCLFEIVQRHQQVVEESQRLADLLAREDEENDNPEDPEGQTSRLWVDRYSPRHYTELLSDDFTNRCLLKWLKLWDTVVFGRERKSRPARFERQAPNQNSFKPNQANQNSNRFKSKIEVTEELLEAELDQYKRPKYKVALLSGPPGLGKTTLAHVIAKHAGYNVVEINASDDRSAEVFQKRINTATQMKSVLGANERPNCLIIDEIDGAPAAAINILLATLNRKEGHGGDAGTETAKKKKKKESILLRPIICICNDLYVPALRPLRQQAFLLVFPQTQPSRLAQRLAEISLQQGMKTDTGTLMSLCEKTDNDIRSCINTLQFLNRRGHKQLSTKTIQCISVGQKDQNKGLFHLWQQIFQLQRTKRKRIGEEFDEAPGSGGGAQRFQHILHLASSSGEKGHIQYTDPCFTSRNRLNHVIMHGQNFTLMRYLPFLSVTFHFLFAHTHVPRISYPHSQHEASTRLLSSRNALATMLADIPACIRTRISQLSLSLDILTLLLDIICPKLRPVNPQLFSSREKEQMCELINTMLAYNLSYRQDRTPEGQYTYMLEPRVEEVVRFPGLPPRRQLTYQAKQTISREMEQEKMRRAEQLMLQRNPVVHKEDEKKRAGPKPVRNHQQRLENIVKQTTVETRPEVDFFGRAVAPKPQRLQTTSETGEICEVVSMGTAVGNSDVWFRFNEGMSNAVRRNVCIRELL</sequence>
<dbReference type="GO" id="GO:0006260">
    <property type="term" value="P:DNA replication"/>
    <property type="evidence" value="ECO:0007669"/>
    <property type="project" value="UniProtKB-KW"/>
</dbReference>
<comment type="subcellular location">
    <subcellularLocation>
        <location evidence="1">Nucleus</location>
    </subcellularLocation>
</comment>
<dbReference type="GO" id="GO:0016887">
    <property type="term" value="F:ATP hydrolysis activity"/>
    <property type="evidence" value="ECO:0007669"/>
    <property type="project" value="InterPro"/>
</dbReference>
<keyword evidence="5" id="KW-0238">DNA-binding</keyword>
<dbReference type="GO" id="GO:0005634">
    <property type="term" value="C:nucleus"/>
    <property type="evidence" value="ECO:0007669"/>
    <property type="project" value="UniProtKB-SubCell"/>
</dbReference>
<dbReference type="InterPro" id="IPR003593">
    <property type="entry name" value="AAA+_ATPase"/>
</dbReference>
<dbReference type="InterPro" id="IPR027417">
    <property type="entry name" value="P-loop_NTPase"/>
</dbReference>
<evidence type="ECO:0000313" key="13">
    <source>
        <dbReference type="Proteomes" id="UP000694568"/>
    </source>
</evidence>
<gene>
    <name evidence="12" type="primary">chtf18</name>
</gene>
<organism evidence="12 13">
    <name type="scientific">Sander lucioperca</name>
    <name type="common">Pike-perch</name>
    <name type="synonym">Perca lucioperca</name>
    <dbReference type="NCBI Taxonomy" id="283035"/>
    <lineage>
        <taxon>Eukaryota</taxon>
        <taxon>Metazoa</taxon>
        <taxon>Chordata</taxon>
        <taxon>Craniata</taxon>
        <taxon>Vertebrata</taxon>
        <taxon>Euteleostomi</taxon>
        <taxon>Actinopterygii</taxon>
        <taxon>Neopterygii</taxon>
        <taxon>Teleostei</taxon>
        <taxon>Neoteleostei</taxon>
        <taxon>Acanthomorphata</taxon>
        <taxon>Eupercaria</taxon>
        <taxon>Perciformes</taxon>
        <taxon>Percoidei</taxon>
        <taxon>Percidae</taxon>
        <taxon>Luciopercinae</taxon>
        <taxon>Sander</taxon>
    </lineage>
</organism>
<dbReference type="GeneTree" id="ENSGT00940000167465"/>
<keyword evidence="13" id="KW-1185">Reference proteome</keyword>
<evidence type="ECO:0000256" key="4">
    <source>
        <dbReference type="ARBA" id="ARBA00022840"/>
    </source>
</evidence>
<keyword evidence="6" id="KW-0539">Nucleus</keyword>
<evidence type="ECO:0000313" key="12">
    <source>
        <dbReference type="Ensembl" id="ENSSLUP00000040892.1"/>
    </source>
</evidence>
<evidence type="ECO:0000256" key="1">
    <source>
        <dbReference type="ARBA" id="ARBA00004123"/>
    </source>
</evidence>
<feature type="region of interest" description="Disordered" evidence="10">
    <location>
        <begin position="85"/>
        <end position="109"/>
    </location>
</feature>
<feature type="compositionally biased region" description="Polar residues" evidence="10">
    <location>
        <begin position="287"/>
        <end position="304"/>
    </location>
</feature>
<dbReference type="CDD" id="cd00009">
    <property type="entry name" value="AAA"/>
    <property type="match status" value="1"/>
</dbReference>
<keyword evidence="4" id="KW-0067">ATP-binding</keyword>
<dbReference type="Proteomes" id="UP000694568">
    <property type="component" value="Unplaced"/>
</dbReference>
<reference evidence="12" key="1">
    <citation type="submission" date="2025-08" db="UniProtKB">
        <authorList>
            <consortium name="Ensembl"/>
        </authorList>
    </citation>
    <scope>IDENTIFICATION</scope>
</reference>
<dbReference type="GO" id="GO:0005737">
    <property type="term" value="C:cytoplasm"/>
    <property type="evidence" value="ECO:0007669"/>
    <property type="project" value="UniProtKB-ARBA"/>
</dbReference>
<keyword evidence="2" id="KW-0235">DNA replication</keyword>
<dbReference type="InterPro" id="IPR053016">
    <property type="entry name" value="CTF18-RFC_complex"/>
</dbReference>
<protein>
    <recommendedName>
        <fullName evidence="9">Chromosome transmission fidelity protein 18 homolog</fullName>
    </recommendedName>
</protein>
<keyword evidence="7" id="KW-0131">Cell cycle</keyword>
<dbReference type="SUPFAM" id="SSF52540">
    <property type="entry name" value="P-loop containing nucleoside triphosphate hydrolases"/>
    <property type="match status" value="1"/>
</dbReference>
<dbReference type="FunFam" id="3.40.50.300:FF:001083">
    <property type="entry name" value="Chromosome transmission fidelity factor 18"/>
    <property type="match status" value="1"/>
</dbReference>
<comment type="similarity">
    <text evidence="8">Belongs to the activator 1 small subunits family. CTF18 subfamily.</text>
</comment>
<dbReference type="FunFam" id="1.10.8.60:FF:000074">
    <property type="entry name" value="Chromosome transmission fidelity protein 18"/>
    <property type="match status" value="1"/>
</dbReference>
<keyword evidence="3" id="KW-0547">Nucleotide-binding</keyword>
<evidence type="ECO:0000256" key="9">
    <source>
        <dbReference type="ARBA" id="ARBA00069525"/>
    </source>
</evidence>
<dbReference type="Gene3D" id="1.10.8.60">
    <property type="match status" value="1"/>
</dbReference>
<dbReference type="GO" id="GO:0005524">
    <property type="term" value="F:ATP binding"/>
    <property type="evidence" value="ECO:0007669"/>
    <property type="project" value="UniProtKB-KW"/>
</dbReference>
<reference evidence="12" key="2">
    <citation type="submission" date="2025-09" db="UniProtKB">
        <authorList>
            <consortium name="Ensembl"/>
        </authorList>
    </citation>
    <scope>IDENTIFICATION</scope>
</reference>
<dbReference type="InterPro" id="IPR003959">
    <property type="entry name" value="ATPase_AAA_core"/>
</dbReference>
<accession>A0A8D0D5V3</accession>
<dbReference type="AlphaFoldDB" id="A0A8D0D5V3"/>
<evidence type="ECO:0000256" key="2">
    <source>
        <dbReference type="ARBA" id="ARBA00022705"/>
    </source>
</evidence>
<dbReference type="Gene3D" id="3.40.50.300">
    <property type="entry name" value="P-loop containing nucleotide triphosphate hydrolases"/>
    <property type="match status" value="1"/>
</dbReference>
<dbReference type="Ensembl" id="ENSSLUT00000042205.1">
    <property type="protein sequence ID" value="ENSSLUP00000040892.1"/>
    <property type="gene ID" value="ENSSLUG00000018194.1"/>
</dbReference>
<evidence type="ECO:0000259" key="11">
    <source>
        <dbReference type="SMART" id="SM00382"/>
    </source>
</evidence>